<dbReference type="EMBL" id="VXIV02003014">
    <property type="protein sequence ID" value="KAF6021534.1"/>
    <property type="molecule type" value="Genomic_DNA"/>
</dbReference>
<dbReference type="Proteomes" id="UP000593567">
    <property type="component" value="Unassembled WGS sequence"/>
</dbReference>
<evidence type="ECO:0000256" key="6">
    <source>
        <dbReference type="ARBA" id="ARBA00023136"/>
    </source>
</evidence>
<dbReference type="SUPFAM" id="SSF90123">
    <property type="entry name" value="ABC transporter transmembrane region"/>
    <property type="match status" value="1"/>
</dbReference>
<keyword evidence="1" id="KW-0813">Transport</keyword>
<feature type="transmembrane region" description="Helical" evidence="7">
    <location>
        <begin position="66"/>
        <end position="89"/>
    </location>
</feature>
<evidence type="ECO:0000313" key="10">
    <source>
        <dbReference type="Proteomes" id="UP000593567"/>
    </source>
</evidence>
<reference evidence="9" key="1">
    <citation type="submission" date="2020-06" db="EMBL/GenBank/DDBJ databases">
        <title>Draft genome of Bugula neritina, a colonial animal packing powerful symbionts and potential medicines.</title>
        <authorList>
            <person name="Rayko M."/>
        </authorList>
    </citation>
    <scope>NUCLEOTIDE SEQUENCE [LARGE SCALE GENOMIC DNA]</scope>
    <source>
        <strain evidence="9">Kwan_BN1</strain>
    </source>
</reference>
<evidence type="ECO:0000256" key="3">
    <source>
        <dbReference type="ARBA" id="ARBA00022741"/>
    </source>
</evidence>
<protein>
    <submittedName>
        <fullName evidence="9">ABCC5</fullName>
    </submittedName>
</protein>
<keyword evidence="6 7" id="KW-0472">Membrane</keyword>
<gene>
    <name evidence="9" type="ORF">EB796_020155</name>
</gene>
<dbReference type="GO" id="GO:0140359">
    <property type="term" value="F:ABC-type transporter activity"/>
    <property type="evidence" value="ECO:0007669"/>
    <property type="project" value="InterPro"/>
</dbReference>
<dbReference type="AlphaFoldDB" id="A0A7J7J710"/>
<dbReference type="PANTHER" id="PTHR24223:SF447">
    <property type="entry name" value="MULTIDRUG RESISTANCE-ASSOCIATED PROTEIN 5"/>
    <property type="match status" value="1"/>
</dbReference>
<keyword evidence="10" id="KW-1185">Reference proteome</keyword>
<evidence type="ECO:0000256" key="2">
    <source>
        <dbReference type="ARBA" id="ARBA00022692"/>
    </source>
</evidence>
<dbReference type="InterPro" id="IPR050173">
    <property type="entry name" value="ABC_transporter_C-like"/>
</dbReference>
<dbReference type="InterPro" id="IPR011527">
    <property type="entry name" value="ABC1_TM_dom"/>
</dbReference>
<dbReference type="PANTHER" id="PTHR24223">
    <property type="entry name" value="ATP-BINDING CASSETTE SUB-FAMILY C"/>
    <property type="match status" value="1"/>
</dbReference>
<dbReference type="GO" id="GO:0005524">
    <property type="term" value="F:ATP binding"/>
    <property type="evidence" value="ECO:0007669"/>
    <property type="project" value="UniProtKB-KW"/>
</dbReference>
<feature type="transmembrane region" description="Helical" evidence="7">
    <location>
        <begin position="165"/>
        <end position="186"/>
    </location>
</feature>
<sequence length="228" mass="25633">MMWDMKDGSISFLVDLLQMRMMRGRFICAIILDLIMNAVPLLRSAYFLRMLFVLMEAPSSSYSMQILLLVAICLSSVIHSLTFAGQYNCGAVAGARVRSGMLSLVFKKVLFQRSQNASVGKLVNLCANDGQRLYDAIQHGPFLFSVLPVIGATVYAGYLLGPWGIFGFVIFFAFIPFQILLSRLVFLYRQKAVPITEERVKLMSEIITAMKLVKMYAWEKPFARKIGG</sequence>
<feature type="transmembrane region" description="Helical" evidence="7">
    <location>
        <begin position="142"/>
        <end position="159"/>
    </location>
</feature>
<name>A0A7J7J710_BUGNE</name>
<accession>A0A7J7J710</accession>
<proteinExistence type="predicted"/>
<evidence type="ECO:0000256" key="7">
    <source>
        <dbReference type="SAM" id="Phobius"/>
    </source>
</evidence>
<keyword evidence="4" id="KW-0067">ATP-binding</keyword>
<dbReference type="GO" id="GO:0016020">
    <property type="term" value="C:membrane"/>
    <property type="evidence" value="ECO:0007669"/>
    <property type="project" value="InterPro"/>
</dbReference>
<dbReference type="InterPro" id="IPR036640">
    <property type="entry name" value="ABC1_TM_sf"/>
</dbReference>
<evidence type="ECO:0000256" key="4">
    <source>
        <dbReference type="ARBA" id="ARBA00022840"/>
    </source>
</evidence>
<dbReference type="OrthoDB" id="1726658at2759"/>
<keyword evidence="5 7" id="KW-1133">Transmembrane helix</keyword>
<evidence type="ECO:0000313" key="9">
    <source>
        <dbReference type="EMBL" id="KAF6021534.1"/>
    </source>
</evidence>
<feature type="transmembrane region" description="Helical" evidence="7">
    <location>
        <begin position="26"/>
        <end position="46"/>
    </location>
</feature>
<evidence type="ECO:0000256" key="5">
    <source>
        <dbReference type="ARBA" id="ARBA00022989"/>
    </source>
</evidence>
<feature type="domain" description="ABC transmembrane type-1" evidence="8">
    <location>
        <begin position="26"/>
        <end position="228"/>
    </location>
</feature>
<dbReference type="PROSITE" id="PS50929">
    <property type="entry name" value="ABC_TM1F"/>
    <property type="match status" value="1"/>
</dbReference>
<dbReference type="Gene3D" id="1.20.1560.10">
    <property type="entry name" value="ABC transporter type 1, transmembrane domain"/>
    <property type="match status" value="1"/>
</dbReference>
<evidence type="ECO:0000256" key="1">
    <source>
        <dbReference type="ARBA" id="ARBA00022448"/>
    </source>
</evidence>
<comment type="caution">
    <text evidence="9">The sequence shown here is derived from an EMBL/GenBank/DDBJ whole genome shotgun (WGS) entry which is preliminary data.</text>
</comment>
<organism evidence="9 10">
    <name type="scientific">Bugula neritina</name>
    <name type="common">Brown bryozoan</name>
    <name type="synonym">Sertularia neritina</name>
    <dbReference type="NCBI Taxonomy" id="10212"/>
    <lineage>
        <taxon>Eukaryota</taxon>
        <taxon>Metazoa</taxon>
        <taxon>Spiralia</taxon>
        <taxon>Lophotrochozoa</taxon>
        <taxon>Bryozoa</taxon>
        <taxon>Gymnolaemata</taxon>
        <taxon>Cheilostomatida</taxon>
        <taxon>Flustrina</taxon>
        <taxon>Buguloidea</taxon>
        <taxon>Bugulidae</taxon>
        <taxon>Bugula</taxon>
    </lineage>
</organism>
<dbReference type="Pfam" id="PF00664">
    <property type="entry name" value="ABC_membrane"/>
    <property type="match status" value="1"/>
</dbReference>
<keyword evidence="2 7" id="KW-0812">Transmembrane</keyword>
<keyword evidence="3" id="KW-0547">Nucleotide-binding</keyword>
<evidence type="ECO:0000259" key="8">
    <source>
        <dbReference type="PROSITE" id="PS50929"/>
    </source>
</evidence>